<dbReference type="AlphaFoldDB" id="A0A9N9XV86"/>
<dbReference type="PANTHER" id="PTHR43213:SF5">
    <property type="entry name" value="BIFUNCTIONAL DTTP_UTP PYROPHOSPHATASE_METHYLTRANSFERASE PROTEIN-RELATED"/>
    <property type="match status" value="1"/>
</dbReference>
<organism evidence="3 4">
    <name type="scientific">Phyllotreta striolata</name>
    <name type="common">Striped flea beetle</name>
    <name type="synonym">Crioceris striolata</name>
    <dbReference type="NCBI Taxonomy" id="444603"/>
    <lineage>
        <taxon>Eukaryota</taxon>
        <taxon>Metazoa</taxon>
        <taxon>Ecdysozoa</taxon>
        <taxon>Arthropoda</taxon>
        <taxon>Hexapoda</taxon>
        <taxon>Insecta</taxon>
        <taxon>Pterygota</taxon>
        <taxon>Neoptera</taxon>
        <taxon>Endopterygota</taxon>
        <taxon>Coleoptera</taxon>
        <taxon>Polyphaga</taxon>
        <taxon>Cucujiformia</taxon>
        <taxon>Chrysomeloidea</taxon>
        <taxon>Chrysomelidae</taxon>
        <taxon>Galerucinae</taxon>
        <taxon>Alticini</taxon>
        <taxon>Phyllotreta</taxon>
    </lineage>
</organism>
<evidence type="ECO:0000313" key="4">
    <source>
        <dbReference type="Proteomes" id="UP001153712"/>
    </source>
</evidence>
<gene>
    <name evidence="3" type="ORF">PHYEVI_LOCUS9618</name>
</gene>
<comment type="cofactor">
    <cofactor evidence="1">
        <name>a divalent metal cation</name>
        <dbReference type="ChEBI" id="CHEBI:60240"/>
    </cofactor>
</comment>
<evidence type="ECO:0000256" key="2">
    <source>
        <dbReference type="ARBA" id="ARBA00022801"/>
    </source>
</evidence>
<dbReference type="InterPro" id="IPR029001">
    <property type="entry name" value="ITPase-like_fam"/>
</dbReference>
<evidence type="ECO:0000313" key="3">
    <source>
        <dbReference type="EMBL" id="CAG9863324.1"/>
    </source>
</evidence>
<dbReference type="NCBIfam" id="TIGR00172">
    <property type="entry name" value="maf"/>
    <property type="match status" value="1"/>
</dbReference>
<dbReference type="CDD" id="cd00555">
    <property type="entry name" value="Maf"/>
    <property type="match status" value="1"/>
</dbReference>
<keyword evidence="4" id="KW-1185">Reference proteome</keyword>
<dbReference type="SUPFAM" id="SSF52972">
    <property type="entry name" value="ITPase-like"/>
    <property type="match status" value="1"/>
</dbReference>
<name>A0A9N9XV86_PHYSR</name>
<dbReference type="InterPro" id="IPR003697">
    <property type="entry name" value="Maf-like"/>
</dbReference>
<evidence type="ECO:0008006" key="5">
    <source>
        <dbReference type="Google" id="ProtNLM"/>
    </source>
</evidence>
<reference evidence="3" key="1">
    <citation type="submission" date="2022-01" db="EMBL/GenBank/DDBJ databases">
        <authorList>
            <person name="King R."/>
        </authorList>
    </citation>
    <scope>NUCLEOTIDE SEQUENCE</scope>
</reference>
<dbReference type="PIRSF" id="PIRSF006305">
    <property type="entry name" value="Maf"/>
    <property type="match status" value="1"/>
</dbReference>
<dbReference type="Gene3D" id="3.90.950.10">
    <property type="match status" value="1"/>
</dbReference>
<dbReference type="EMBL" id="OU900099">
    <property type="protein sequence ID" value="CAG9863324.1"/>
    <property type="molecule type" value="Genomic_DNA"/>
</dbReference>
<evidence type="ECO:0000256" key="1">
    <source>
        <dbReference type="ARBA" id="ARBA00001968"/>
    </source>
</evidence>
<protein>
    <recommendedName>
        <fullName evidence="5">Maf-like protein</fullName>
    </recommendedName>
</protein>
<dbReference type="PANTHER" id="PTHR43213">
    <property type="entry name" value="BIFUNCTIONAL DTTP/UTP PYROPHOSPHATASE/METHYLTRANSFERASE PROTEIN-RELATED"/>
    <property type="match status" value="1"/>
</dbReference>
<accession>A0A9N9XV86</accession>
<proteinExistence type="inferred from homology"/>
<dbReference type="OrthoDB" id="10267058at2759"/>
<dbReference type="HAMAP" id="MF_00528">
    <property type="entry name" value="Maf"/>
    <property type="match status" value="1"/>
</dbReference>
<dbReference type="GO" id="GO:0047429">
    <property type="term" value="F:nucleoside triphosphate diphosphatase activity"/>
    <property type="evidence" value="ECO:0007669"/>
    <property type="project" value="InterPro"/>
</dbReference>
<dbReference type="Pfam" id="PF02545">
    <property type="entry name" value="Maf"/>
    <property type="match status" value="1"/>
</dbReference>
<dbReference type="Proteomes" id="UP001153712">
    <property type="component" value="Chromosome 6"/>
</dbReference>
<keyword evidence="2" id="KW-0378">Hydrolase</keyword>
<sequence length="206" mass="23282">MLEPFVSQLNEMRVILASKSKQRASLLSSAKVKFEIVESDFDENLDPKEHTFSDFVEKTALGKLKNVWEKLKNDQRKPDLIIAVDTMVAFNGRMYGKPRSREDALKTITDLTQHNLPNSVYTGVVIRYLNEIHKFTEVTTVYMHKITKEEISAYVDTGEPMGKAGGYGIQGIASTFVERIEGDCNNVIGLPLCRLAVELKKIINKQ</sequence>